<dbReference type="AlphaFoldDB" id="A0A0A8YAR6"/>
<dbReference type="EMBL" id="GBRH01274861">
    <property type="protein sequence ID" value="JAD23034.1"/>
    <property type="molecule type" value="Transcribed_RNA"/>
</dbReference>
<accession>A0A0A8YAR6</accession>
<sequence length="39" mass="4378">MIKFPNEGTSKTSRKETAGNILFVIINLRRKAKLNDTAT</sequence>
<reference evidence="1" key="1">
    <citation type="submission" date="2014-09" db="EMBL/GenBank/DDBJ databases">
        <authorList>
            <person name="Magalhaes I.L.F."/>
            <person name="Oliveira U."/>
            <person name="Santos F.R."/>
            <person name="Vidigal T.H.D.A."/>
            <person name="Brescovit A.D."/>
            <person name="Santos A.J."/>
        </authorList>
    </citation>
    <scope>NUCLEOTIDE SEQUENCE</scope>
    <source>
        <tissue evidence="1">Shoot tissue taken approximately 20 cm above the soil surface</tissue>
    </source>
</reference>
<reference evidence="1" key="2">
    <citation type="journal article" date="2015" name="Data Brief">
        <title>Shoot transcriptome of the giant reed, Arundo donax.</title>
        <authorList>
            <person name="Barrero R.A."/>
            <person name="Guerrero F.D."/>
            <person name="Moolhuijzen P."/>
            <person name="Goolsby J.A."/>
            <person name="Tidwell J."/>
            <person name="Bellgard S.E."/>
            <person name="Bellgard M.I."/>
        </authorList>
    </citation>
    <scope>NUCLEOTIDE SEQUENCE</scope>
    <source>
        <tissue evidence="1">Shoot tissue taken approximately 20 cm above the soil surface</tissue>
    </source>
</reference>
<proteinExistence type="predicted"/>
<name>A0A0A8YAR6_ARUDO</name>
<protein>
    <submittedName>
        <fullName evidence="1">Uncharacterized protein</fullName>
    </submittedName>
</protein>
<evidence type="ECO:0000313" key="1">
    <source>
        <dbReference type="EMBL" id="JAD23034.1"/>
    </source>
</evidence>
<organism evidence="1">
    <name type="scientific">Arundo donax</name>
    <name type="common">Giant reed</name>
    <name type="synonym">Donax arundinaceus</name>
    <dbReference type="NCBI Taxonomy" id="35708"/>
    <lineage>
        <taxon>Eukaryota</taxon>
        <taxon>Viridiplantae</taxon>
        <taxon>Streptophyta</taxon>
        <taxon>Embryophyta</taxon>
        <taxon>Tracheophyta</taxon>
        <taxon>Spermatophyta</taxon>
        <taxon>Magnoliopsida</taxon>
        <taxon>Liliopsida</taxon>
        <taxon>Poales</taxon>
        <taxon>Poaceae</taxon>
        <taxon>PACMAD clade</taxon>
        <taxon>Arundinoideae</taxon>
        <taxon>Arundineae</taxon>
        <taxon>Arundo</taxon>
    </lineage>
</organism>